<proteinExistence type="predicted"/>
<dbReference type="EMBL" id="RJMB01000001">
    <property type="protein sequence ID" value="RNL87563.1"/>
    <property type="molecule type" value="Genomic_DNA"/>
</dbReference>
<dbReference type="Gene3D" id="3.30.1360.120">
    <property type="entry name" value="Probable tRNA modification gtpase trme, domain 1"/>
    <property type="match status" value="1"/>
</dbReference>
<feature type="region of interest" description="Disordered" evidence="1">
    <location>
        <begin position="1"/>
        <end position="20"/>
    </location>
</feature>
<evidence type="ECO:0000313" key="3">
    <source>
        <dbReference type="Proteomes" id="UP000269198"/>
    </source>
</evidence>
<protein>
    <recommendedName>
        <fullName evidence="4">Sarcosine oxidase subunit gamma</fullName>
    </recommendedName>
</protein>
<organism evidence="2 3">
    <name type="scientific">Halostreptopolyspora alba</name>
    <dbReference type="NCBI Taxonomy" id="2487137"/>
    <lineage>
        <taxon>Bacteria</taxon>
        <taxon>Bacillati</taxon>
        <taxon>Actinomycetota</taxon>
        <taxon>Actinomycetes</taxon>
        <taxon>Streptosporangiales</taxon>
        <taxon>Nocardiopsidaceae</taxon>
        <taxon>Halostreptopolyspora</taxon>
    </lineage>
</organism>
<sequence length="211" mass="22724">MDEAVNPTLPLPRVERQSPAGHLAQRCAATGSDSTVTLYEVPFLAQVELRVDPGEERCAARTAGEFLGCALPEPGRWTGHGRPHALWCGPGWYLVVDDSATGRGLAAGLAAAVGGEYGAQCASVVDVSAQRTVLELRGPRAREVLAHGCDLDLHPRRFGPGNYTHTLLAKATVGLQQLDNGPTYRLLVRASYADYLVNWLLDAMCEHVMEH</sequence>
<dbReference type="OrthoDB" id="9814782at2"/>
<dbReference type="Pfam" id="PF04268">
    <property type="entry name" value="SoxG"/>
    <property type="match status" value="1"/>
</dbReference>
<comment type="caution">
    <text evidence="2">The sequence shown here is derived from an EMBL/GenBank/DDBJ whole genome shotgun (WGS) entry which is preliminary data.</text>
</comment>
<evidence type="ECO:0000256" key="1">
    <source>
        <dbReference type="SAM" id="MobiDB-lite"/>
    </source>
</evidence>
<dbReference type="InterPro" id="IPR007375">
    <property type="entry name" value="SoxG"/>
</dbReference>
<evidence type="ECO:0000313" key="2">
    <source>
        <dbReference type="EMBL" id="RNL87563.1"/>
    </source>
</evidence>
<dbReference type="InterPro" id="IPR027266">
    <property type="entry name" value="TrmE/GcvT-like"/>
</dbReference>
<evidence type="ECO:0008006" key="4">
    <source>
        <dbReference type="Google" id="ProtNLM"/>
    </source>
</evidence>
<reference evidence="2 3" key="1">
    <citation type="submission" date="2018-11" db="EMBL/GenBank/DDBJ databases">
        <title>The genome draft of YIM 96095.</title>
        <authorList>
            <person name="Tang S.-K."/>
            <person name="Chunyu W.-X."/>
            <person name="Feng Y.-Z."/>
        </authorList>
    </citation>
    <scope>NUCLEOTIDE SEQUENCE [LARGE SCALE GENOMIC DNA]</scope>
    <source>
        <strain evidence="2 3">YIM 96095</strain>
    </source>
</reference>
<keyword evidence="3" id="KW-1185">Reference proteome</keyword>
<accession>A0A3N0EI57</accession>
<dbReference type="Gene3D" id="3.30.70.1520">
    <property type="entry name" value="Heterotetrameric sarcosine oxidase"/>
    <property type="match status" value="1"/>
</dbReference>
<name>A0A3N0EI57_9ACTN</name>
<dbReference type="AlphaFoldDB" id="A0A3N0EI57"/>
<dbReference type="RefSeq" id="WP_123199428.1">
    <property type="nucleotide sequence ID" value="NZ_RJMB01000001.1"/>
</dbReference>
<gene>
    <name evidence="2" type="ORF">EFW17_01775</name>
</gene>
<dbReference type="SUPFAM" id="SSF103025">
    <property type="entry name" value="Folate-binding domain"/>
    <property type="match status" value="1"/>
</dbReference>
<dbReference type="Proteomes" id="UP000269198">
    <property type="component" value="Unassembled WGS sequence"/>
</dbReference>